<organism evidence="1 2">
    <name type="scientific">Dermacentor silvarum</name>
    <name type="common">Tick</name>
    <dbReference type="NCBI Taxonomy" id="543639"/>
    <lineage>
        <taxon>Eukaryota</taxon>
        <taxon>Metazoa</taxon>
        <taxon>Ecdysozoa</taxon>
        <taxon>Arthropoda</taxon>
        <taxon>Chelicerata</taxon>
        <taxon>Arachnida</taxon>
        <taxon>Acari</taxon>
        <taxon>Parasitiformes</taxon>
        <taxon>Ixodida</taxon>
        <taxon>Ixodoidea</taxon>
        <taxon>Ixodidae</taxon>
        <taxon>Rhipicephalinae</taxon>
        <taxon>Dermacentor</taxon>
    </lineage>
</organism>
<keyword evidence="2" id="KW-1185">Reference proteome</keyword>
<proteinExistence type="predicted"/>
<comment type="caution">
    <text evidence="1">The sequence shown here is derived from an EMBL/GenBank/DDBJ whole genome shotgun (WGS) entry which is preliminary data.</text>
</comment>
<evidence type="ECO:0000313" key="1">
    <source>
        <dbReference type="EMBL" id="KAH7967124.1"/>
    </source>
</evidence>
<accession>A0ACB8DFR3</accession>
<name>A0ACB8DFR3_DERSI</name>
<evidence type="ECO:0000313" key="2">
    <source>
        <dbReference type="Proteomes" id="UP000821865"/>
    </source>
</evidence>
<gene>
    <name evidence="1" type="ORF">HPB49_022908</name>
</gene>
<dbReference type="EMBL" id="CM023471">
    <property type="protein sequence ID" value="KAH7967124.1"/>
    <property type="molecule type" value="Genomic_DNA"/>
</dbReference>
<dbReference type="Proteomes" id="UP000821865">
    <property type="component" value="Chromosome 2"/>
</dbReference>
<reference evidence="1" key="1">
    <citation type="submission" date="2020-05" db="EMBL/GenBank/DDBJ databases">
        <title>Large-scale comparative analyses of tick genomes elucidate their genetic diversity and vector capacities.</title>
        <authorList>
            <person name="Jia N."/>
            <person name="Wang J."/>
            <person name="Shi W."/>
            <person name="Du L."/>
            <person name="Sun Y."/>
            <person name="Zhan W."/>
            <person name="Jiang J."/>
            <person name="Wang Q."/>
            <person name="Zhang B."/>
            <person name="Ji P."/>
            <person name="Sakyi L.B."/>
            <person name="Cui X."/>
            <person name="Yuan T."/>
            <person name="Jiang B."/>
            <person name="Yang W."/>
            <person name="Lam T.T.-Y."/>
            <person name="Chang Q."/>
            <person name="Ding S."/>
            <person name="Wang X."/>
            <person name="Zhu J."/>
            <person name="Ruan X."/>
            <person name="Zhao L."/>
            <person name="Wei J."/>
            <person name="Que T."/>
            <person name="Du C."/>
            <person name="Cheng J."/>
            <person name="Dai P."/>
            <person name="Han X."/>
            <person name="Huang E."/>
            <person name="Gao Y."/>
            <person name="Liu J."/>
            <person name="Shao H."/>
            <person name="Ye R."/>
            <person name="Li L."/>
            <person name="Wei W."/>
            <person name="Wang X."/>
            <person name="Wang C."/>
            <person name="Yang T."/>
            <person name="Huo Q."/>
            <person name="Li W."/>
            <person name="Guo W."/>
            <person name="Chen H."/>
            <person name="Zhou L."/>
            <person name="Ni X."/>
            <person name="Tian J."/>
            <person name="Zhou Y."/>
            <person name="Sheng Y."/>
            <person name="Liu T."/>
            <person name="Pan Y."/>
            <person name="Xia L."/>
            <person name="Li J."/>
            <person name="Zhao F."/>
            <person name="Cao W."/>
        </authorList>
    </citation>
    <scope>NUCLEOTIDE SEQUENCE</scope>
    <source>
        <strain evidence="1">Dsil-2018</strain>
    </source>
</reference>
<protein>
    <submittedName>
        <fullName evidence="1">Uncharacterized protein</fullName>
    </submittedName>
</protein>
<sequence>MPDCCCAPNCKSNYVHMFPNDPVRRAAWTEAVSRKDFAPTKNTVLCEKHFAASDYVKTPKYTDVKTGKINKVPLKAFRLKPDARRGYSVSRSWGLCADGGREGQGVVSPVHGGYREEAPCRVRRHVHVRYVQVTLELSALSVDASLASSFEEFMTHVPCMGFAFIVLLTSGGSDRCPSRAQSTVAVLVRWRMALPAAVFCSLAFAKAITASDSSAKVLWIPRAANFSFEVVKGRPRASDDGIDLFLVAFV</sequence>